<reference evidence="1" key="2">
    <citation type="journal article" date="2015" name="Fish Shellfish Immunol.">
        <title>Early steps in the European eel (Anguilla anguilla)-Vibrio vulnificus interaction in the gills: Role of the RtxA13 toxin.</title>
        <authorList>
            <person name="Callol A."/>
            <person name="Pajuelo D."/>
            <person name="Ebbesson L."/>
            <person name="Teles M."/>
            <person name="MacKenzie S."/>
            <person name="Amaro C."/>
        </authorList>
    </citation>
    <scope>NUCLEOTIDE SEQUENCE</scope>
</reference>
<proteinExistence type="predicted"/>
<dbReference type="EMBL" id="GBXM01053644">
    <property type="protein sequence ID" value="JAH54933.1"/>
    <property type="molecule type" value="Transcribed_RNA"/>
</dbReference>
<reference evidence="1" key="1">
    <citation type="submission" date="2014-11" db="EMBL/GenBank/DDBJ databases">
        <authorList>
            <person name="Amaro Gonzalez C."/>
        </authorList>
    </citation>
    <scope>NUCLEOTIDE SEQUENCE</scope>
</reference>
<sequence>MTRRWGLHFLRVFHCFQYTRQDQ</sequence>
<accession>A0A0E9TQD1</accession>
<evidence type="ECO:0000313" key="1">
    <source>
        <dbReference type="EMBL" id="JAH54933.1"/>
    </source>
</evidence>
<protein>
    <submittedName>
        <fullName evidence="1">Uncharacterized protein</fullName>
    </submittedName>
</protein>
<name>A0A0E9TQD1_ANGAN</name>
<organism evidence="1">
    <name type="scientific">Anguilla anguilla</name>
    <name type="common">European freshwater eel</name>
    <name type="synonym">Muraena anguilla</name>
    <dbReference type="NCBI Taxonomy" id="7936"/>
    <lineage>
        <taxon>Eukaryota</taxon>
        <taxon>Metazoa</taxon>
        <taxon>Chordata</taxon>
        <taxon>Craniata</taxon>
        <taxon>Vertebrata</taxon>
        <taxon>Euteleostomi</taxon>
        <taxon>Actinopterygii</taxon>
        <taxon>Neopterygii</taxon>
        <taxon>Teleostei</taxon>
        <taxon>Anguilliformes</taxon>
        <taxon>Anguillidae</taxon>
        <taxon>Anguilla</taxon>
    </lineage>
</organism>
<dbReference type="AlphaFoldDB" id="A0A0E9TQD1"/>